<evidence type="ECO:0008006" key="4">
    <source>
        <dbReference type="Google" id="ProtNLM"/>
    </source>
</evidence>
<keyword evidence="1" id="KW-0472">Membrane</keyword>
<feature type="transmembrane region" description="Helical" evidence="1">
    <location>
        <begin position="26"/>
        <end position="49"/>
    </location>
</feature>
<sequence>MKAYYYLLFRIYRYYKDKQNENDFQAIFSAFAISTLIISLVLFFFHGLLNYFDLLPMYPNKFYMILFMVIIGFINYYFFVKDKRFLEYGFQKDKKGGVYIIITLIFLGISLLILSNVNREKIFGKKRNPLIEQRESSSLEGKIRRWFEGNN</sequence>
<evidence type="ECO:0000313" key="3">
    <source>
        <dbReference type="Proteomes" id="UP001595735"/>
    </source>
</evidence>
<evidence type="ECO:0000313" key="2">
    <source>
        <dbReference type="EMBL" id="MFC3758966.1"/>
    </source>
</evidence>
<feature type="transmembrane region" description="Helical" evidence="1">
    <location>
        <begin position="98"/>
        <end position="117"/>
    </location>
</feature>
<organism evidence="2 3">
    <name type="scientific">Chryseobacterium tructae</name>
    <dbReference type="NCBI Taxonomy" id="1037380"/>
    <lineage>
        <taxon>Bacteria</taxon>
        <taxon>Pseudomonadati</taxon>
        <taxon>Bacteroidota</taxon>
        <taxon>Flavobacteriia</taxon>
        <taxon>Flavobacteriales</taxon>
        <taxon>Weeksellaceae</taxon>
        <taxon>Chryseobacterium group</taxon>
        <taxon>Chryseobacterium</taxon>
    </lineage>
</organism>
<protein>
    <recommendedName>
        <fullName evidence="4">DUF805 domain-containing protein</fullName>
    </recommendedName>
</protein>
<evidence type="ECO:0000256" key="1">
    <source>
        <dbReference type="SAM" id="Phobius"/>
    </source>
</evidence>
<reference evidence="3" key="1">
    <citation type="journal article" date="2019" name="Int. J. Syst. Evol. Microbiol.">
        <title>The Global Catalogue of Microorganisms (GCM) 10K type strain sequencing project: providing services to taxonomists for standard genome sequencing and annotation.</title>
        <authorList>
            <consortium name="The Broad Institute Genomics Platform"/>
            <consortium name="The Broad Institute Genome Sequencing Center for Infectious Disease"/>
            <person name="Wu L."/>
            <person name="Ma J."/>
        </authorList>
    </citation>
    <scope>NUCLEOTIDE SEQUENCE [LARGE SCALE GENOMIC DNA]</scope>
    <source>
        <strain evidence="3">CECT 7798</strain>
    </source>
</reference>
<comment type="caution">
    <text evidence="2">The sequence shown here is derived from an EMBL/GenBank/DDBJ whole genome shotgun (WGS) entry which is preliminary data.</text>
</comment>
<dbReference type="EMBL" id="JBHRYO010000002">
    <property type="protein sequence ID" value="MFC3758966.1"/>
    <property type="molecule type" value="Genomic_DNA"/>
</dbReference>
<keyword evidence="1" id="KW-0812">Transmembrane</keyword>
<name>A0ABV7Y141_9FLAO</name>
<gene>
    <name evidence="2" type="ORF">ACFONJ_23600</name>
</gene>
<proteinExistence type="predicted"/>
<feature type="transmembrane region" description="Helical" evidence="1">
    <location>
        <begin position="61"/>
        <end position="78"/>
    </location>
</feature>
<dbReference type="RefSeq" id="WP_290301049.1">
    <property type="nucleotide sequence ID" value="NZ_JAUFQR010000001.1"/>
</dbReference>
<dbReference type="Proteomes" id="UP001595735">
    <property type="component" value="Unassembled WGS sequence"/>
</dbReference>
<accession>A0ABV7Y141</accession>
<keyword evidence="3" id="KW-1185">Reference proteome</keyword>
<keyword evidence="1" id="KW-1133">Transmembrane helix</keyword>